<dbReference type="AlphaFoldDB" id="A0A6B3RSL2"/>
<evidence type="ECO:0000313" key="1">
    <source>
        <dbReference type="EMBL" id="NEX46985.1"/>
    </source>
</evidence>
<dbReference type="EMBL" id="JAAIKE010000003">
    <property type="protein sequence ID" value="NEX46985.1"/>
    <property type="molecule type" value="Genomic_DNA"/>
</dbReference>
<evidence type="ECO:0008006" key="3">
    <source>
        <dbReference type="Google" id="ProtNLM"/>
    </source>
</evidence>
<keyword evidence="2" id="KW-1185">Reference proteome</keyword>
<organism evidence="1 2">
    <name type="scientific">Pseudotabrizicola algicola</name>
    <dbReference type="NCBI Taxonomy" id="2709381"/>
    <lineage>
        <taxon>Bacteria</taxon>
        <taxon>Pseudomonadati</taxon>
        <taxon>Pseudomonadota</taxon>
        <taxon>Alphaproteobacteria</taxon>
        <taxon>Rhodobacterales</taxon>
        <taxon>Paracoccaceae</taxon>
        <taxon>Pseudotabrizicola</taxon>
    </lineage>
</organism>
<sequence>MRDTLPALEETGAQIPLADIARSRADFPAARMSFHLELVCAGLTGLGALCLALGRAGLELRSLRVGDAGRVSCVLAGDGTADLTGLALDLPQVAALRRWTTQLEF</sequence>
<dbReference type="Proteomes" id="UP000481421">
    <property type="component" value="Unassembled WGS sequence"/>
</dbReference>
<evidence type="ECO:0000313" key="2">
    <source>
        <dbReference type="Proteomes" id="UP000481421"/>
    </source>
</evidence>
<accession>A0A6B3RSL2</accession>
<comment type="caution">
    <text evidence="1">The sequence shown here is derived from an EMBL/GenBank/DDBJ whole genome shotgun (WGS) entry which is preliminary data.</text>
</comment>
<protein>
    <recommendedName>
        <fullName evidence="3">ACT domain-containing protein</fullName>
    </recommendedName>
</protein>
<proteinExistence type="predicted"/>
<name>A0A6B3RSL2_9RHOB</name>
<reference evidence="1 2" key="1">
    <citation type="submission" date="2020-02" db="EMBL/GenBank/DDBJ databases">
        <title>Rhodobacter algicola sp. nov., isolated from microalga culture.</title>
        <authorList>
            <person name="Park C.-Y."/>
        </authorList>
    </citation>
    <scope>NUCLEOTIDE SEQUENCE [LARGE SCALE GENOMIC DNA]</scope>
    <source>
        <strain evidence="1 2">ETT8</strain>
    </source>
</reference>
<gene>
    <name evidence="1" type="ORF">G3572_12275</name>
</gene>
<dbReference type="RefSeq" id="WP_164612184.1">
    <property type="nucleotide sequence ID" value="NZ_JAAIKE010000003.1"/>
</dbReference>